<evidence type="ECO:0000313" key="2">
    <source>
        <dbReference type="EMBL" id="MDB9005748.1"/>
    </source>
</evidence>
<organism evidence="4 5">
    <name type="scientific">Parabacteroides distasonis</name>
    <dbReference type="NCBI Taxonomy" id="823"/>
    <lineage>
        <taxon>Bacteria</taxon>
        <taxon>Pseudomonadati</taxon>
        <taxon>Bacteroidota</taxon>
        <taxon>Bacteroidia</taxon>
        <taxon>Bacteroidales</taxon>
        <taxon>Tannerellaceae</taxon>
        <taxon>Parabacteroides</taxon>
    </lineage>
</organism>
<dbReference type="PANTHER" id="PTHR18964:SF149">
    <property type="entry name" value="BIFUNCTIONAL UDP-N-ACETYLGLUCOSAMINE 2-EPIMERASE_N-ACETYLMANNOSAMINE KINASE"/>
    <property type="match status" value="1"/>
</dbReference>
<protein>
    <submittedName>
        <fullName evidence="4">ROK family protein</fullName>
    </submittedName>
</protein>
<dbReference type="EMBL" id="QSJN01000008">
    <property type="protein sequence ID" value="RHD73433.1"/>
    <property type="molecule type" value="Genomic_DNA"/>
</dbReference>
<evidence type="ECO:0000313" key="4">
    <source>
        <dbReference type="EMBL" id="RHD73433.1"/>
    </source>
</evidence>
<sequence>MMYTNDNRIVMTLDAGGTNFVFSAIQGGKEIADPVVLPACADCLDKCLGNLVEGFKAIQAGLPEAPVAISFAFPGPADYQAGIIGDLPNFPSFRGGVALGPFLEDIFGIPVFINNDGSLFAYGEALTGVLPEINRRLREAGSTKRYKNLLGVTLGTGFGAGVVIDGELLRGDNAAGGYVWCLRNKKYPEYIVEESVSIRAVMRVYAERSGDAGARTPKEIFEIAEGIRPGNREAAIAAFEELGEMAGDALASAITLIDGLIVIGGGLSGASKYILPVLLKEMNAQTGMMDGARFGRLQKEVYDLDDEKSFAGFARGEAVEVLVPGTNRKVGYDPCKRIGVTFSKQGANRSIAMGAYVFALNHLSK</sequence>
<comment type="similarity">
    <text evidence="1">Belongs to the ROK (NagC/XylR) family.</text>
</comment>
<name>A0A3R6FAD9_PARDI</name>
<dbReference type="EMBL" id="WKMC01000003">
    <property type="protein sequence ID" value="MRZ50071.1"/>
    <property type="molecule type" value="Genomic_DNA"/>
</dbReference>
<dbReference type="Gene3D" id="3.30.420.40">
    <property type="match status" value="2"/>
</dbReference>
<dbReference type="RefSeq" id="WP_008779630.1">
    <property type="nucleotide sequence ID" value="NZ_CACRUW010000007.1"/>
</dbReference>
<evidence type="ECO:0000313" key="3">
    <source>
        <dbReference type="EMBL" id="MRZ50071.1"/>
    </source>
</evidence>
<evidence type="ECO:0000313" key="5">
    <source>
        <dbReference type="Proteomes" id="UP000284660"/>
    </source>
</evidence>
<proteinExistence type="inferred from homology"/>
<dbReference type="AlphaFoldDB" id="A0A3R6FAD9"/>
<accession>A0A3R6FAD9</accession>
<reference evidence="3 6" key="2">
    <citation type="journal article" date="2019" name="Nat. Med.">
        <title>A library of human gut bacterial isolates paired with longitudinal multiomics data enables mechanistic microbiome research.</title>
        <authorList>
            <person name="Poyet M."/>
            <person name="Groussin M."/>
            <person name="Gibbons S.M."/>
            <person name="Avila-Pacheco J."/>
            <person name="Jiang X."/>
            <person name="Kearney S.M."/>
            <person name="Perrotta A.R."/>
            <person name="Berdy B."/>
            <person name="Zhao S."/>
            <person name="Lieberman T.D."/>
            <person name="Swanson P.K."/>
            <person name="Smith M."/>
            <person name="Roesemann S."/>
            <person name="Alexander J.E."/>
            <person name="Rich S.A."/>
            <person name="Livny J."/>
            <person name="Vlamakis H."/>
            <person name="Clish C."/>
            <person name="Bullock K."/>
            <person name="Deik A."/>
            <person name="Scott J."/>
            <person name="Pierce K.A."/>
            <person name="Xavier R.J."/>
            <person name="Alm E.J."/>
        </authorList>
    </citation>
    <scope>NUCLEOTIDE SEQUENCE [LARGE SCALE GENOMIC DNA]</scope>
    <source>
        <strain evidence="3 6">BIOML-A32</strain>
    </source>
</reference>
<dbReference type="EMBL" id="JAQMPJ010000010">
    <property type="protein sequence ID" value="MDB9005748.1"/>
    <property type="molecule type" value="Genomic_DNA"/>
</dbReference>
<comment type="caution">
    <text evidence="4">The sequence shown here is derived from an EMBL/GenBank/DDBJ whole genome shotgun (WGS) entry which is preliminary data.</text>
</comment>
<dbReference type="PANTHER" id="PTHR18964">
    <property type="entry name" value="ROK (REPRESSOR, ORF, KINASE) FAMILY"/>
    <property type="match status" value="1"/>
</dbReference>
<reference evidence="2" key="3">
    <citation type="submission" date="2023-01" db="EMBL/GenBank/DDBJ databases">
        <title>Human gut microbiome strain richness.</title>
        <authorList>
            <person name="Chen-Liaw A."/>
        </authorList>
    </citation>
    <scope>NUCLEOTIDE SEQUENCE</scope>
    <source>
        <strain evidence="2">RTP21484st1_E5_RTP21484_190118</strain>
    </source>
</reference>
<dbReference type="InterPro" id="IPR043129">
    <property type="entry name" value="ATPase_NBD"/>
</dbReference>
<dbReference type="Proteomes" id="UP000441358">
    <property type="component" value="Unassembled WGS sequence"/>
</dbReference>
<evidence type="ECO:0000313" key="6">
    <source>
        <dbReference type="Proteomes" id="UP000441358"/>
    </source>
</evidence>
<dbReference type="CDD" id="cd23763">
    <property type="entry name" value="ASKHA_ATPase_ROK"/>
    <property type="match status" value="1"/>
</dbReference>
<dbReference type="Proteomes" id="UP000284660">
    <property type="component" value="Unassembled WGS sequence"/>
</dbReference>
<reference evidence="4 5" key="1">
    <citation type="submission" date="2018-08" db="EMBL/GenBank/DDBJ databases">
        <title>A genome reference for cultivated species of the human gut microbiota.</title>
        <authorList>
            <person name="Zou Y."/>
            <person name="Xue W."/>
            <person name="Luo G."/>
        </authorList>
    </citation>
    <scope>NUCLEOTIDE SEQUENCE [LARGE SCALE GENOMIC DNA]</scope>
    <source>
        <strain evidence="4 5">AM30-4</strain>
    </source>
</reference>
<evidence type="ECO:0000256" key="1">
    <source>
        <dbReference type="ARBA" id="ARBA00006479"/>
    </source>
</evidence>
<gene>
    <name evidence="4" type="ORF">DW782_13545</name>
    <name evidence="3" type="ORF">GKD66_07520</name>
    <name evidence="2" type="ORF">PN599_12120</name>
</gene>
<dbReference type="InterPro" id="IPR000600">
    <property type="entry name" value="ROK"/>
</dbReference>
<dbReference type="SUPFAM" id="SSF53067">
    <property type="entry name" value="Actin-like ATPase domain"/>
    <property type="match status" value="1"/>
</dbReference>
<dbReference type="Proteomes" id="UP001210126">
    <property type="component" value="Unassembled WGS sequence"/>
</dbReference>
<dbReference type="Pfam" id="PF00480">
    <property type="entry name" value="ROK"/>
    <property type="match status" value="1"/>
</dbReference>